<dbReference type="CDD" id="cd00075">
    <property type="entry name" value="HATPase"/>
    <property type="match status" value="1"/>
</dbReference>
<dbReference type="CDD" id="cd00082">
    <property type="entry name" value="HisKA"/>
    <property type="match status" value="1"/>
</dbReference>
<feature type="domain" description="Histidine kinase" evidence="7">
    <location>
        <begin position="209"/>
        <end position="430"/>
    </location>
</feature>
<dbReference type="InterPro" id="IPR003661">
    <property type="entry name" value="HisK_dim/P_dom"/>
</dbReference>
<evidence type="ECO:0000256" key="3">
    <source>
        <dbReference type="ARBA" id="ARBA00022553"/>
    </source>
</evidence>
<dbReference type="Pfam" id="PF02518">
    <property type="entry name" value="HATPase_c"/>
    <property type="match status" value="1"/>
</dbReference>
<dbReference type="InterPro" id="IPR003594">
    <property type="entry name" value="HATPase_dom"/>
</dbReference>
<organism evidence="8 9">
    <name type="scientific">Candidatus Taylorbacteria bacterium CG11_big_fil_rev_8_21_14_0_20_46_11</name>
    <dbReference type="NCBI Taxonomy" id="1975025"/>
    <lineage>
        <taxon>Bacteria</taxon>
        <taxon>Candidatus Tayloriibacteriota</taxon>
    </lineage>
</organism>
<protein>
    <recommendedName>
        <fullName evidence="2">histidine kinase</fullName>
        <ecNumber evidence="2">2.7.13.3</ecNumber>
    </recommendedName>
</protein>
<dbReference type="InterPro" id="IPR036097">
    <property type="entry name" value="HisK_dim/P_sf"/>
</dbReference>
<dbReference type="PANTHER" id="PTHR43711:SF1">
    <property type="entry name" value="HISTIDINE KINASE 1"/>
    <property type="match status" value="1"/>
</dbReference>
<dbReference type="Gene3D" id="1.10.287.130">
    <property type="match status" value="1"/>
</dbReference>
<dbReference type="PRINTS" id="PR00344">
    <property type="entry name" value="BCTRLSENSOR"/>
</dbReference>
<accession>A0A2H0KAA4</accession>
<dbReference type="InterPro" id="IPR004358">
    <property type="entry name" value="Sig_transdc_His_kin-like_C"/>
</dbReference>
<dbReference type="SUPFAM" id="SSF47384">
    <property type="entry name" value="Homodimeric domain of signal transducing histidine kinase"/>
    <property type="match status" value="1"/>
</dbReference>
<evidence type="ECO:0000259" key="7">
    <source>
        <dbReference type="PROSITE" id="PS50109"/>
    </source>
</evidence>
<proteinExistence type="predicted"/>
<sequence>MMSFFRSRKDEISSHPKDATVDFCSVLVAFSKEAFGAIRVKEIIRNALSIQGNSVKYGGDGFPLLEQASTDTLKIIVFGIANELVRAFGTEFAVKLFERTIAQLQKQFSEQAITSDVMPIVPAGFLEEQRIKTLSKEDLERKVAEKTAEIQKVNDALEAKVIARTGELSQLLQEQQRAAQMLVRRDAELTKANDRLRKLDEVKSNFVSVVAHQLRTPLSGIKWTLNLLINGDLGTLTDEQKTFLFKAYESNDRMISLVNDMLGADRIDSGKVRYALQPLQMLDLVDNVLFELLPQANARSLTVIFKHEPKDLPKVHVDPERIRAVFQNLLENAVKYSRVGGTLEITMKVVDTGFIEVKIADDGIGIPKDQQKNIFERFFRATNAVKTETDGSGLGLYIVKNIVEKHGGKIWFEGDEGKGVTFYFTLPIYAGQDEPIAPVPLVPPIPAVHGQ</sequence>
<keyword evidence="3" id="KW-0597">Phosphoprotein</keyword>
<keyword evidence="6" id="KW-0902">Two-component regulatory system</keyword>
<evidence type="ECO:0000256" key="1">
    <source>
        <dbReference type="ARBA" id="ARBA00000085"/>
    </source>
</evidence>
<dbReference type="Gene3D" id="3.30.565.10">
    <property type="entry name" value="Histidine kinase-like ATPase, C-terminal domain"/>
    <property type="match status" value="1"/>
</dbReference>
<dbReference type="SUPFAM" id="SSF55874">
    <property type="entry name" value="ATPase domain of HSP90 chaperone/DNA topoisomerase II/histidine kinase"/>
    <property type="match status" value="1"/>
</dbReference>
<name>A0A2H0KAA4_9BACT</name>
<comment type="caution">
    <text evidence="8">The sequence shown here is derived from an EMBL/GenBank/DDBJ whole genome shotgun (WGS) entry which is preliminary data.</text>
</comment>
<dbReference type="InterPro" id="IPR050736">
    <property type="entry name" value="Sensor_HK_Regulatory"/>
</dbReference>
<dbReference type="SMART" id="SM00388">
    <property type="entry name" value="HisKA"/>
    <property type="match status" value="1"/>
</dbReference>
<dbReference type="SMART" id="SM00387">
    <property type="entry name" value="HATPase_c"/>
    <property type="match status" value="1"/>
</dbReference>
<dbReference type="GO" id="GO:0000155">
    <property type="term" value="F:phosphorelay sensor kinase activity"/>
    <property type="evidence" value="ECO:0007669"/>
    <property type="project" value="InterPro"/>
</dbReference>
<comment type="catalytic activity">
    <reaction evidence="1">
        <text>ATP + protein L-histidine = ADP + protein N-phospho-L-histidine.</text>
        <dbReference type="EC" id="2.7.13.3"/>
    </reaction>
</comment>
<dbReference type="EMBL" id="PCVG01000074">
    <property type="protein sequence ID" value="PIQ68188.1"/>
    <property type="molecule type" value="Genomic_DNA"/>
</dbReference>
<evidence type="ECO:0000256" key="4">
    <source>
        <dbReference type="ARBA" id="ARBA00022679"/>
    </source>
</evidence>
<evidence type="ECO:0000256" key="6">
    <source>
        <dbReference type="ARBA" id="ARBA00023012"/>
    </source>
</evidence>
<evidence type="ECO:0000313" key="8">
    <source>
        <dbReference type="EMBL" id="PIQ68188.1"/>
    </source>
</evidence>
<keyword evidence="5" id="KW-0418">Kinase</keyword>
<dbReference type="Proteomes" id="UP000229342">
    <property type="component" value="Unassembled WGS sequence"/>
</dbReference>
<dbReference type="InterPro" id="IPR036890">
    <property type="entry name" value="HATPase_C_sf"/>
</dbReference>
<gene>
    <name evidence="8" type="ORF">COV91_05455</name>
</gene>
<evidence type="ECO:0000256" key="5">
    <source>
        <dbReference type="ARBA" id="ARBA00022777"/>
    </source>
</evidence>
<evidence type="ECO:0000256" key="2">
    <source>
        <dbReference type="ARBA" id="ARBA00012438"/>
    </source>
</evidence>
<keyword evidence="4" id="KW-0808">Transferase</keyword>
<dbReference type="Pfam" id="PF00512">
    <property type="entry name" value="HisKA"/>
    <property type="match status" value="1"/>
</dbReference>
<dbReference type="InterPro" id="IPR005467">
    <property type="entry name" value="His_kinase_dom"/>
</dbReference>
<dbReference type="AlphaFoldDB" id="A0A2H0KAA4"/>
<dbReference type="EC" id="2.7.13.3" evidence="2"/>
<dbReference type="FunFam" id="3.30.565.10:FF:000006">
    <property type="entry name" value="Sensor histidine kinase WalK"/>
    <property type="match status" value="1"/>
</dbReference>
<dbReference type="PROSITE" id="PS50109">
    <property type="entry name" value="HIS_KIN"/>
    <property type="match status" value="1"/>
</dbReference>
<reference evidence="8 9" key="1">
    <citation type="submission" date="2017-09" db="EMBL/GenBank/DDBJ databases">
        <title>Depth-based differentiation of microbial function through sediment-hosted aquifers and enrichment of novel symbionts in the deep terrestrial subsurface.</title>
        <authorList>
            <person name="Probst A.J."/>
            <person name="Ladd B."/>
            <person name="Jarett J.K."/>
            <person name="Geller-Mcgrath D.E."/>
            <person name="Sieber C.M."/>
            <person name="Emerson J.B."/>
            <person name="Anantharaman K."/>
            <person name="Thomas B.C."/>
            <person name="Malmstrom R."/>
            <person name="Stieglmeier M."/>
            <person name="Klingl A."/>
            <person name="Woyke T."/>
            <person name="Ryan C.M."/>
            <person name="Banfield J.F."/>
        </authorList>
    </citation>
    <scope>NUCLEOTIDE SEQUENCE [LARGE SCALE GENOMIC DNA]</scope>
    <source>
        <strain evidence="8">CG11_big_fil_rev_8_21_14_0_20_46_11</strain>
    </source>
</reference>
<evidence type="ECO:0000313" key="9">
    <source>
        <dbReference type="Proteomes" id="UP000229342"/>
    </source>
</evidence>
<dbReference type="PANTHER" id="PTHR43711">
    <property type="entry name" value="TWO-COMPONENT HISTIDINE KINASE"/>
    <property type="match status" value="1"/>
</dbReference>